<dbReference type="RefSeq" id="WP_207380274.1">
    <property type="nucleotide sequence ID" value="NZ_CP071502.1"/>
</dbReference>
<dbReference type="Proteomes" id="UP000663207">
    <property type="component" value="Chromosome"/>
</dbReference>
<proteinExistence type="predicted"/>
<gene>
    <name evidence="1" type="ORF">JYB85_17285</name>
</gene>
<accession>A0ABX7R1M9</accession>
<organism evidence="1 2">
    <name type="scientific">Shewanella sedimentimangrovi</name>
    <dbReference type="NCBI Taxonomy" id="2814293"/>
    <lineage>
        <taxon>Bacteria</taxon>
        <taxon>Pseudomonadati</taxon>
        <taxon>Pseudomonadota</taxon>
        <taxon>Gammaproteobacteria</taxon>
        <taxon>Alteromonadales</taxon>
        <taxon>Shewanellaceae</taxon>
        <taxon>Shewanella</taxon>
    </lineage>
</organism>
<keyword evidence="2" id="KW-1185">Reference proteome</keyword>
<reference evidence="1 2" key="1">
    <citation type="submission" date="2021-03" db="EMBL/GenBank/DDBJ databases">
        <title>Novel species identification of genus Shewanella.</title>
        <authorList>
            <person name="Liu G."/>
            <person name="Zhang Q."/>
        </authorList>
    </citation>
    <scope>NUCLEOTIDE SEQUENCE [LARGE SCALE GENOMIC DNA]</scope>
    <source>
        <strain evidence="1 2">FJAT-52962</strain>
    </source>
</reference>
<evidence type="ECO:0000313" key="1">
    <source>
        <dbReference type="EMBL" id="QSX36990.1"/>
    </source>
</evidence>
<dbReference type="EMBL" id="CP071502">
    <property type="protein sequence ID" value="QSX36990.1"/>
    <property type="molecule type" value="Genomic_DNA"/>
</dbReference>
<name>A0ABX7R1M9_9GAMM</name>
<protein>
    <submittedName>
        <fullName evidence="1">Uncharacterized protein</fullName>
    </submittedName>
</protein>
<evidence type="ECO:0000313" key="2">
    <source>
        <dbReference type="Proteomes" id="UP000663207"/>
    </source>
</evidence>
<sequence length="135" mass="15002">MTEIQIVLNDAAEVVVPPLHDAEVISLKVKDESVTLSLKERGDEFVVNFIGVAQLFMTGFGGQNVILDLLLLNHTNCPAEDLIKSSQRLGLKCDLDTETMGRYENGELIYSILYPSVGLHLQVLSREVRVYQNQG</sequence>